<organism evidence="1 2">
    <name type="scientific">Portunus trituberculatus</name>
    <name type="common">Swimming crab</name>
    <name type="synonym">Neptunus trituberculatus</name>
    <dbReference type="NCBI Taxonomy" id="210409"/>
    <lineage>
        <taxon>Eukaryota</taxon>
        <taxon>Metazoa</taxon>
        <taxon>Ecdysozoa</taxon>
        <taxon>Arthropoda</taxon>
        <taxon>Crustacea</taxon>
        <taxon>Multicrustacea</taxon>
        <taxon>Malacostraca</taxon>
        <taxon>Eumalacostraca</taxon>
        <taxon>Eucarida</taxon>
        <taxon>Decapoda</taxon>
        <taxon>Pleocyemata</taxon>
        <taxon>Brachyura</taxon>
        <taxon>Eubrachyura</taxon>
        <taxon>Portunoidea</taxon>
        <taxon>Portunidae</taxon>
        <taxon>Portuninae</taxon>
        <taxon>Portunus</taxon>
    </lineage>
</organism>
<gene>
    <name evidence="1" type="ORF">E2C01_047979</name>
</gene>
<name>A0A5B7G524_PORTR</name>
<evidence type="ECO:0000313" key="2">
    <source>
        <dbReference type="Proteomes" id="UP000324222"/>
    </source>
</evidence>
<proteinExistence type="predicted"/>
<sequence>MQGGGEEGGGRGGGGVVVSKDANWWCDSGGGCDGREEHEQWATKEEVVVVVVVVVNRRGFRMLWWRSLLEKENEVWSTVQETFRCPFVSSVEQQYPTNASEHLARNTWLETPGSKHQARNLANTRAIKSICFPRC</sequence>
<protein>
    <submittedName>
        <fullName evidence="1">Uncharacterized protein</fullName>
    </submittedName>
</protein>
<comment type="caution">
    <text evidence="1">The sequence shown here is derived from an EMBL/GenBank/DDBJ whole genome shotgun (WGS) entry which is preliminary data.</text>
</comment>
<keyword evidence="2" id="KW-1185">Reference proteome</keyword>
<accession>A0A5B7G524</accession>
<reference evidence="1 2" key="1">
    <citation type="submission" date="2019-05" db="EMBL/GenBank/DDBJ databases">
        <title>Another draft genome of Portunus trituberculatus and its Hox gene families provides insights of decapod evolution.</title>
        <authorList>
            <person name="Jeong J.-H."/>
            <person name="Song I."/>
            <person name="Kim S."/>
            <person name="Choi T."/>
            <person name="Kim D."/>
            <person name="Ryu S."/>
            <person name="Kim W."/>
        </authorList>
    </citation>
    <scope>NUCLEOTIDE SEQUENCE [LARGE SCALE GENOMIC DNA]</scope>
    <source>
        <tissue evidence="1">Muscle</tissue>
    </source>
</reference>
<evidence type="ECO:0000313" key="1">
    <source>
        <dbReference type="EMBL" id="MPC54072.1"/>
    </source>
</evidence>
<dbReference type="Proteomes" id="UP000324222">
    <property type="component" value="Unassembled WGS sequence"/>
</dbReference>
<dbReference type="EMBL" id="VSRR010012086">
    <property type="protein sequence ID" value="MPC54072.1"/>
    <property type="molecule type" value="Genomic_DNA"/>
</dbReference>
<dbReference type="AlphaFoldDB" id="A0A5B7G524"/>